<organism evidence="2 3">
    <name type="scientific">Helianthus annuus</name>
    <name type="common">Common sunflower</name>
    <dbReference type="NCBI Taxonomy" id="4232"/>
    <lineage>
        <taxon>Eukaryota</taxon>
        <taxon>Viridiplantae</taxon>
        <taxon>Streptophyta</taxon>
        <taxon>Embryophyta</taxon>
        <taxon>Tracheophyta</taxon>
        <taxon>Spermatophyta</taxon>
        <taxon>Magnoliopsida</taxon>
        <taxon>eudicotyledons</taxon>
        <taxon>Gunneridae</taxon>
        <taxon>Pentapetalae</taxon>
        <taxon>asterids</taxon>
        <taxon>campanulids</taxon>
        <taxon>Asterales</taxon>
        <taxon>Asteraceae</taxon>
        <taxon>Asteroideae</taxon>
        <taxon>Heliantheae alliance</taxon>
        <taxon>Heliantheae</taxon>
        <taxon>Helianthus</taxon>
    </lineage>
</organism>
<evidence type="ECO:0000256" key="1">
    <source>
        <dbReference type="SAM" id="MobiDB-lite"/>
    </source>
</evidence>
<accession>A0A9K3MYF1</accession>
<dbReference type="Proteomes" id="UP000215914">
    <property type="component" value="Unassembled WGS sequence"/>
</dbReference>
<dbReference type="EMBL" id="MNCJ02000326">
    <property type="protein sequence ID" value="KAF5780260.1"/>
    <property type="molecule type" value="Genomic_DNA"/>
</dbReference>
<feature type="region of interest" description="Disordered" evidence="1">
    <location>
        <begin position="80"/>
        <end position="128"/>
    </location>
</feature>
<gene>
    <name evidence="2" type="ORF">HanXRQr2_Chr11g0469931</name>
</gene>
<dbReference type="AlphaFoldDB" id="A0A9K3MYF1"/>
<comment type="caution">
    <text evidence="2">The sequence shown here is derived from an EMBL/GenBank/DDBJ whole genome shotgun (WGS) entry which is preliminary data.</text>
</comment>
<name>A0A9K3MYF1_HELAN</name>
<evidence type="ECO:0000313" key="3">
    <source>
        <dbReference type="Proteomes" id="UP000215914"/>
    </source>
</evidence>
<sequence>MASQLGYQLSPAASPQPQAYFAPRSSNNSRGNRGARGSSRGNSRAASNSRNRDSTSSRQFAWASTQNTVYGHCNRCGIGHLPSQCPNQPRATTQANYASYSDATSRSSSWKPDTGANSHATPDLSSMDNSEAYFGRVYTHYPPNGPQ</sequence>
<feature type="compositionally biased region" description="Low complexity" evidence="1">
    <location>
        <begin position="97"/>
        <end position="109"/>
    </location>
</feature>
<reference evidence="2" key="2">
    <citation type="submission" date="2020-06" db="EMBL/GenBank/DDBJ databases">
        <title>Helianthus annuus Genome sequencing and assembly Release 2.</title>
        <authorList>
            <person name="Gouzy J."/>
            <person name="Langlade N."/>
            <person name="Munos S."/>
        </authorList>
    </citation>
    <scope>NUCLEOTIDE SEQUENCE</scope>
    <source>
        <tissue evidence="2">Leaves</tissue>
    </source>
</reference>
<protein>
    <submittedName>
        <fullName evidence="2">Transcription factor interactor and regulator CCHC(Zn) family</fullName>
    </submittedName>
</protein>
<keyword evidence="3" id="KW-1185">Reference proteome</keyword>
<feature type="region of interest" description="Disordered" evidence="1">
    <location>
        <begin position="1"/>
        <end position="60"/>
    </location>
</feature>
<feature type="compositionally biased region" description="Polar residues" evidence="1">
    <location>
        <begin position="115"/>
        <end position="128"/>
    </location>
</feature>
<evidence type="ECO:0000313" key="2">
    <source>
        <dbReference type="EMBL" id="KAF5780260.1"/>
    </source>
</evidence>
<reference evidence="2" key="1">
    <citation type="journal article" date="2017" name="Nature">
        <title>The sunflower genome provides insights into oil metabolism, flowering and Asterid evolution.</title>
        <authorList>
            <person name="Badouin H."/>
            <person name="Gouzy J."/>
            <person name="Grassa C.J."/>
            <person name="Murat F."/>
            <person name="Staton S.E."/>
            <person name="Cottret L."/>
            <person name="Lelandais-Briere C."/>
            <person name="Owens G.L."/>
            <person name="Carrere S."/>
            <person name="Mayjonade B."/>
            <person name="Legrand L."/>
            <person name="Gill N."/>
            <person name="Kane N.C."/>
            <person name="Bowers J.E."/>
            <person name="Hubner S."/>
            <person name="Bellec A."/>
            <person name="Berard A."/>
            <person name="Berges H."/>
            <person name="Blanchet N."/>
            <person name="Boniface M.C."/>
            <person name="Brunel D."/>
            <person name="Catrice O."/>
            <person name="Chaidir N."/>
            <person name="Claudel C."/>
            <person name="Donnadieu C."/>
            <person name="Faraut T."/>
            <person name="Fievet G."/>
            <person name="Helmstetter N."/>
            <person name="King M."/>
            <person name="Knapp S.J."/>
            <person name="Lai Z."/>
            <person name="Le Paslier M.C."/>
            <person name="Lippi Y."/>
            <person name="Lorenzon L."/>
            <person name="Mandel J.R."/>
            <person name="Marage G."/>
            <person name="Marchand G."/>
            <person name="Marquand E."/>
            <person name="Bret-Mestries E."/>
            <person name="Morien E."/>
            <person name="Nambeesan S."/>
            <person name="Nguyen T."/>
            <person name="Pegot-Espagnet P."/>
            <person name="Pouilly N."/>
            <person name="Raftis F."/>
            <person name="Sallet E."/>
            <person name="Schiex T."/>
            <person name="Thomas J."/>
            <person name="Vandecasteele C."/>
            <person name="Vares D."/>
            <person name="Vear F."/>
            <person name="Vautrin S."/>
            <person name="Crespi M."/>
            <person name="Mangin B."/>
            <person name="Burke J.M."/>
            <person name="Salse J."/>
            <person name="Munos S."/>
            <person name="Vincourt P."/>
            <person name="Rieseberg L.H."/>
            <person name="Langlade N.B."/>
        </authorList>
    </citation>
    <scope>NUCLEOTIDE SEQUENCE</scope>
    <source>
        <tissue evidence="2">Leaves</tissue>
    </source>
</reference>
<feature type="compositionally biased region" description="Polar residues" evidence="1">
    <location>
        <begin position="1"/>
        <end position="17"/>
    </location>
</feature>
<feature type="compositionally biased region" description="Polar residues" evidence="1">
    <location>
        <begin position="84"/>
        <end position="96"/>
    </location>
</feature>
<feature type="compositionally biased region" description="Low complexity" evidence="1">
    <location>
        <begin position="24"/>
        <end position="49"/>
    </location>
</feature>
<proteinExistence type="predicted"/>
<dbReference type="Gramene" id="mRNA:HanXRQr2_Chr11g0469931">
    <property type="protein sequence ID" value="mRNA:HanXRQr2_Chr11g0469931"/>
    <property type="gene ID" value="HanXRQr2_Chr11g0469931"/>
</dbReference>